<dbReference type="SUPFAM" id="SSF81296">
    <property type="entry name" value="E set domains"/>
    <property type="match status" value="1"/>
</dbReference>
<dbReference type="Pfam" id="PF16561">
    <property type="entry name" value="AMPK1_CBM"/>
    <property type="match status" value="1"/>
</dbReference>
<evidence type="ECO:0000313" key="3">
    <source>
        <dbReference type="EMBL" id="ABW98200.1"/>
    </source>
</evidence>
<evidence type="ECO:0000259" key="2">
    <source>
        <dbReference type="Pfam" id="PF16561"/>
    </source>
</evidence>
<dbReference type="RefSeq" id="XP_001712525.1">
    <property type="nucleotide sequence ID" value="XM_001712473.1"/>
</dbReference>
<name>A9BL17_HEMAN</name>
<dbReference type="CAZy" id="CBM48">
    <property type="family name" value="Carbohydrate-Binding Module Family 48"/>
</dbReference>
<accession>A9BL17</accession>
<dbReference type="PANTHER" id="PTHR10343">
    <property type="entry name" value="5'-AMP-ACTIVATED PROTEIN KINASE , BETA SUBUNIT"/>
    <property type="match status" value="1"/>
</dbReference>
<proteinExistence type="inferred from homology"/>
<dbReference type="GO" id="GO:0031588">
    <property type="term" value="C:nucleotide-activated protein kinase complex"/>
    <property type="evidence" value="ECO:0007669"/>
    <property type="project" value="TreeGrafter"/>
</dbReference>
<dbReference type="InterPro" id="IPR032640">
    <property type="entry name" value="AMPK1_CBM"/>
</dbReference>
<feature type="domain" description="AMP-activated protein kinase glycogen-binding" evidence="2">
    <location>
        <begin position="53"/>
        <end position="131"/>
    </location>
</feature>
<dbReference type="GO" id="GO:0005737">
    <property type="term" value="C:cytoplasm"/>
    <property type="evidence" value="ECO:0007669"/>
    <property type="project" value="TreeGrafter"/>
</dbReference>
<gene>
    <name evidence="3" type="ORF">HAN_3g390</name>
</gene>
<dbReference type="PANTHER" id="PTHR10343:SF84">
    <property type="entry name" value="5'-AMP-ACTIVATED PROTEIN KINASE SUBUNIT BETA-1"/>
    <property type="match status" value="1"/>
</dbReference>
<geneLocation type="nucleomorph" evidence="3"/>
<dbReference type="Proteomes" id="UP000243127">
    <property type="component" value="Nucleomorph 3"/>
</dbReference>
<comment type="similarity">
    <text evidence="1">Belongs to the 5'-AMP-activated protein kinase beta subunit family.</text>
</comment>
<dbReference type="CDD" id="cd02859">
    <property type="entry name" value="E_set_AMPKbeta_like_N"/>
    <property type="match status" value="1"/>
</dbReference>
<organism evidence="3 4">
    <name type="scientific">Hemiselmis andersenii</name>
    <name type="common">Cryptophyte alga</name>
    <dbReference type="NCBI Taxonomy" id="464988"/>
    <lineage>
        <taxon>Eukaryota</taxon>
        <taxon>Cryptophyceae</taxon>
        <taxon>Cryptomonadales</taxon>
        <taxon>Hemiselmidaceae</taxon>
        <taxon>Hemiselmis</taxon>
    </lineage>
</organism>
<evidence type="ECO:0000313" key="4">
    <source>
        <dbReference type="Proteomes" id="UP000243127"/>
    </source>
</evidence>
<evidence type="ECO:0000256" key="1">
    <source>
        <dbReference type="ARBA" id="ARBA00010926"/>
    </source>
</evidence>
<keyword evidence="3" id="KW-0542">Nucleomorph</keyword>
<reference evidence="3 4" key="1">
    <citation type="journal article" date="2007" name="Proc. Natl. Acad. Sci. U.S.A.">
        <title>Nucleomorph genome of Hemiselmis andersenii reveals complete intron loss and compaction as a driver of protein structure and function.</title>
        <authorList>
            <person name="Lane C.E."/>
            <person name="van den Heuvel K."/>
            <person name="Kozera C."/>
            <person name="Curtis B.A."/>
            <person name="Parsons B.J."/>
            <person name="Bowman S."/>
            <person name="Archibald J.M."/>
        </authorList>
    </citation>
    <scope>NUCLEOTIDE SEQUENCE [LARGE SCALE GENOMIC DNA]</scope>
    <source>
        <strain evidence="3 4">CCMP644</strain>
    </source>
</reference>
<dbReference type="GO" id="GO:0019901">
    <property type="term" value="F:protein kinase binding"/>
    <property type="evidence" value="ECO:0007669"/>
    <property type="project" value="TreeGrafter"/>
</dbReference>
<protein>
    <submittedName>
        <fullName evidence="3">Kin(Aab)</fullName>
    </submittedName>
</protein>
<dbReference type="Gene3D" id="2.60.40.10">
    <property type="entry name" value="Immunoglobulins"/>
    <property type="match status" value="1"/>
</dbReference>
<dbReference type="AlphaFoldDB" id="A9BL17"/>
<dbReference type="InterPro" id="IPR013783">
    <property type="entry name" value="Ig-like_fold"/>
</dbReference>
<dbReference type="EMBL" id="CP000883">
    <property type="protein sequence ID" value="ABW98200.1"/>
    <property type="molecule type" value="Genomic_DNA"/>
</dbReference>
<sequence>MEGTYPSLKYLEKKKRNLGFQLRKNPSLKNFFFNFLNKPIMNFIYVLFPKIPVPTIFAWDVEGPTVYVSGDWDGWRGTIPLCPSELDFSGLIPLYPGEYIYKFSVDGKWKYATITKIEKNFQGTFNNSSAITRLWEFLYPDDSLLEKIIFQDTFFSDFESQNLKRYNRKTSTMPPHYIAFFSNDECFFPNQAFVVNKHILFENSRHNFQKSPLIPISYSEFLEHISKIKSNFRRQSNHIVDSTLSLHGYWHHIFFLSLKNFFWKIFQKLPSFWTKNREKTETKIFCSALIFYFRFLDKTEKSINSITFFFINKPLEKKFNFERLRTKEKIINWGFNRFFFFFTKCFF</sequence>
<dbReference type="GO" id="GO:0007165">
    <property type="term" value="P:signal transduction"/>
    <property type="evidence" value="ECO:0007669"/>
    <property type="project" value="TreeGrafter"/>
</dbReference>
<dbReference type="GO" id="GO:0005634">
    <property type="term" value="C:nucleus"/>
    <property type="evidence" value="ECO:0007669"/>
    <property type="project" value="TreeGrafter"/>
</dbReference>
<dbReference type="InterPro" id="IPR050827">
    <property type="entry name" value="CRP1_MDG1_kinase"/>
</dbReference>
<dbReference type="InterPro" id="IPR014756">
    <property type="entry name" value="Ig_E-set"/>
</dbReference>
<dbReference type="GeneID" id="5739450"/>